<dbReference type="EMBL" id="JBHLUE010000004">
    <property type="protein sequence ID" value="MFC0563754.1"/>
    <property type="molecule type" value="Genomic_DNA"/>
</dbReference>
<dbReference type="Proteomes" id="UP001589894">
    <property type="component" value="Unassembled WGS sequence"/>
</dbReference>
<proteinExistence type="predicted"/>
<reference evidence="2 3" key="1">
    <citation type="submission" date="2024-09" db="EMBL/GenBank/DDBJ databases">
        <authorList>
            <person name="Sun Q."/>
            <person name="Mori K."/>
        </authorList>
    </citation>
    <scope>NUCLEOTIDE SEQUENCE [LARGE SCALE GENOMIC DNA]</scope>
    <source>
        <strain evidence="2 3">TBRC 2205</strain>
    </source>
</reference>
<feature type="transmembrane region" description="Helical" evidence="1">
    <location>
        <begin position="95"/>
        <end position="115"/>
    </location>
</feature>
<protein>
    <recommendedName>
        <fullName evidence="4">DUF1440 domain-containing protein</fullName>
    </recommendedName>
</protein>
<comment type="caution">
    <text evidence="2">The sequence shown here is derived from an EMBL/GenBank/DDBJ whole genome shotgun (WGS) entry which is preliminary data.</text>
</comment>
<sequence length="146" mass="15197">MAGGDGRSAVRGAARGAIGAMSMSGLRQATTALGMIGRTPPQSILERTAPGLLRRVPPERRPALLEAVHCAVGAAGGLAFGALPRRVRRMPWAGPLYGVLFWAGFQALLAPALGIHREHHGTAPQLAELADHILYGTVVGVVPVEE</sequence>
<evidence type="ECO:0000313" key="2">
    <source>
        <dbReference type="EMBL" id="MFC0563754.1"/>
    </source>
</evidence>
<dbReference type="RefSeq" id="WP_377336606.1">
    <property type="nucleotide sequence ID" value="NZ_JBHLUE010000004.1"/>
</dbReference>
<accession>A0ABV6NST7</accession>
<gene>
    <name evidence="2" type="ORF">ACFFHU_06185</name>
</gene>
<evidence type="ECO:0000313" key="3">
    <source>
        <dbReference type="Proteomes" id="UP001589894"/>
    </source>
</evidence>
<keyword evidence="1" id="KW-0472">Membrane</keyword>
<name>A0ABV6NST7_9ACTN</name>
<keyword evidence="1" id="KW-0812">Transmembrane</keyword>
<organism evidence="2 3">
    <name type="scientific">Plantactinospora siamensis</name>
    <dbReference type="NCBI Taxonomy" id="555372"/>
    <lineage>
        <taxon>Bacteria</taxon>
        <taxon>Bacillati</taxon>
        <taxon>Actinomycetota</taxon>
        <taxon>Actinomycetes</taxon>
        <taxon>Micromonosporales</taxon>
        <taxon>Micromonosporaceae</taxon>
        <taxon>Plantactinospora</taxon>
    </lineage>
</organism>
<keyword evidence="1" id="KW-1133">Transmembrane helix</keyword>
<evidence type="ECO:0008006" key="4">
    <source>
        <dbReference type="Google" id="ProtNLM"/>
    </source>
</evidence>
<keyword evidence="3" id="KW-1185">Reference proteome</keyword>
<evidence type="ECO:0000256" key="1">
    <source>
        <dbReference type="SAM" id="Phobius"/>
    </source>
</evidence>